<sequence length="307" mass="33371">MKSKQLLGIALMTSAILLQVGYAATTVKEHTISTKRFDVYFNNPVVTKASPYVDVEIAENKTGIDVKVNNLYPGAYFNIETYIENYGEITAQIKDITLTLDEIKDVADKTYNPEMIDWLVGYDEAGRTYKGKEAYTDYLVSTYKGTKLAQGDTMPMKWSMGMAPEIEDMQDQIIGFTISINLEQVIESGGGSGGGNESGGGSQEPDVKPGPDTPDPSKPKPDVSTPDHQEENTPDVAQPGDEGIEPQEEVVENLPDIEQPQNPQEELPNQGTVGLLPKTGGVAPGIVYGIGFTLLASGLVIYRKKDE</sequence>
<keyword evidence="5" id="KW-1185">Reference proteome</keyword>
<evidence type="ECO:0000256" key="3">
    <source>
        <dbReference type="SAM" id="SignalP"/>
    </source>
</evidence>
<feature type="compositionally biased region" description="Acidic residues" evidence="1">
    <location>
        <begin position="242"/>
        <end position="251"/>
    </location>
</feature>
<keyword evidence="2" id="KW-0472">Membrane</keyword>
<dbReference type="Proteomes" id="UP001169242">
    <property type="component" value="Unassembled WGS sequence"/>
</dbReference>
<dbReference type="EMBL" id="JAQIFT010000061">
    <property type="protein sequence ID" value="MDA3733148.1"/>
    <property type="molecule type" value="Genomic_DNA"/>
</dbReference>
<proteinExistence type="predicted"/>
<keyword evidence="3" id="KW-0732">Signal</keyword>
<feature type="compositionally biased region" description="Low complexity" evidence="1">
    <location>
        <begin position="258"/>
        <end position="270"/>
    </location>
</feature>
<protein>
    <submittedName>
        <fullName evidence="4">LPXTG cell wall anchor domain-containing protein</fullName>
    </submittedName>
</protein>
<accession>A0AA42DQ40</accession>
<dbReference type="RefSeq" id="WP_271013037.1">
    <property type="nucleotide sequence ID" value="NZ_JAQIFT010000061.1"/>
</dbReference>
<dbReference type="NCBIfam" id="TIGR01167">
    <property type="entry name" value="LPXTG_anchor"/>
    <property type="match status" value="1"/>
</dbReference>
<keyword evidence="2" id="KW-1133">Transmembrane helix</keyword>
<name>A0AA42DQ40_9FIRM</name>
<feature type="transmembrane region" description="Helical" evidence="2">
    <location>
        <begin position="282"/>
        <end position="302"/>
    </location>
</feature>
<evidence type="ECO:0000256" key="1">
    <source>
        <dbReference type="SAM" id="MobiDB-lite"/>
    </source>
</evidence>
<feature type="region of interest" description="Disordered" evidence="1">
    <location>
        <begin position="186"/>
        <end position="275"/>
    </location>
</feature>
<evidence type="ECO:0000313" key="5">
    <source>
        <dbReference type="Proteomes" id="UP001169242"/>
    </source>
</evidence>
<gene>
    <name evidence="4" type="ORF">PBV87_16855</name>
</gene>
<keyword evidence="2" id="KW-0812">Transmembrane</keyword>
<evidence type="ECO:0000313" key="4">
    <source>
        <dbReference type="EMBL" id="MDA3733148.1"/>
    </source>
</evidence>
<feature type="compositionally biased region" description="Basic and acidic residues" evidence="1">
    <location>
        <begin position="205"/>
        <end position="231"/>
    </location>
</feature>
<comment type="caution">
    <text evidence="4">The sequence shown here is derived from an EMBL/GenBank/DDBJ whole genome shotgun (WGS) entry which is preliminary data.</text>
</comment>
<evidence type="ECO:0000256" key="2">
    <source>
        <dbReference type="SAM" id="Phobius"/>
    </source>
</evidence>
<feature type="signal peptide" evidence="3">
    <location>
        <begin position="1"/>
        <end position="23"/>
    </location>
</feature>
<feature type="chain" id="PRO_5041370230" evidence="3">
    <location>
        <begin position="24"/>
        <end position="307"/>
    </location>
</feature>
<dbReference type="AlphaFoldDB" id="A0AA42DQ40"/>
<reference evidence="4" key="1">
    <citation type="journal article" date="2023" name="Int. J. Syst. Evol. Microbiol.">
        <title>&lt;i&gt;Holtiella tumoricola&lt;/i&gt; gen. nov. sp. nov., isolated from a human clinical sample.</title>
        <authorList>
            <person name="Allen-Vercoe E."/>
            <person name="Daigneault M.C."/>
            <person name="Vancuren S.J."/>
            <person name="Cochrane K."/>
            <person name="O'Neal L.L."/>
            <person name="Sankaranarayanan K."/>
            <person name="Lawson P.A."/>
        </authorList>
    </citation>
    <scope>NUCLEOTIDE SEQUENCE</scope>
    <source>
        <strain evidence="4">CC70A</strain>
    </source>
</reference>
<organism evidence="4 5">
    <name type="scientific">Holtiella tumoricola</name>
    <dbReference type="NCBI Taxonomy" id="3018743"/>
    <lineage>
        <taxon>Bacteria</taxon>
        <taxon>Bacillati</taxon>
        <taxon>Bacillota</taxon>
        <taxon>Clostridia</taxon>
        <taxon>Lachnospirales</taxon>
        <taxon>Cellulosilyticaceae</taxon>
        <taxon>Holtiella</taxon>
    </lineage>
</organism>
<feature type="compositionally biased region" description="Gly residues" evidence="1">
    <location>
        <begin position="188"/>
        <end position="202"/>
    </location>
</feature>